<dbReference type="EMBL" id="CWOW01000012">
    <property type="protein sequence ID" value="CSA79646.1"/>
    <property type="molecule type" value="Genomic_DNA"/>
</dbReference>
<dbReference type="Proteomes" id="UP000041770">
    <property type="component" value="Unassembled WGS sequence"/>
</dbReference>
<evidence type="ECO:0000313" key="1">
    <source>
        <dbReference type="EMBL" id="CSA79646.1"/>
    </source>
</evidence>
<evidence type="ECO:0000313" key="4">
    <source>
        <dbReference type="Proteomes" id="UP000044806"/>
    </source>
</evidence>
<dbReference type="Proteomes" id="UP000044806">
    <property type="component" value="Unassembled WGS sequence"/>
</dbReference>
<dbReference type="AlphaFoldDB" id="A0A655WXD8"/>
<accession>A0A655WXD8</accession>
<dbReference type="EMBL" id="CWQY01000006">
    <property type="protein sequence ID" value="CSC38538.1"/>
    <property type="molecule type" value="Genomic_DNA"/>
</dbReference>
<sequence length="29" mass="3384">MTTNFCPKVNSKRVQIEETFRGLKALRTD</sequence>
<organism evidence="2 3">
    <name type="scientific">Vibrio cholerae</name>
    <dbReference type="NCBI Taxonomy" id="666"/>
    <lineage>
        <taxon>Bacteria</taxon>
        <taxon>Pseudomonadati</taxon>
        <taxon>Pseudomonadota</taxon>
        <taxon>Gammaproteobacteria</taxon>
        <taxon>Vibrionales</taxon>
        <taxon>Vibrionaceae</taxon>
        <taxon>Vibrio</taxon>
    </lineage>
</organism>
<protein>
    <submittedName>
        <fullName evidence="2">Uncharacterized protein</fullName>
    </submittedName>
</protein>
<name>A0A655WXD8_VIBCL</name>
<evidence type="ECO:0000313" key="2">
    <source>
        <dbReference type="EMBL" id="CSC38538.1"/>
    </source>
</evidence>
<proteinExistence type="predicted"/>
<reference evidence="3 4" key="1">
    <citation type="submission" date="2015-07" db="EMBL/GenBank/DDBJ databases">
        <authorList>
            <consortium name="Pathogen Informatics"/>
        </authorList>
    </citation>
    <scope>NUCLEOTIDE SEQUENCE [LARGE SCALE GENOMIC DNA]</scope>
    <source>
        <strain evidence="2 3">A316</strain>
        <strain evidence="1 4">A51</strain>
    </source>
</reference>
<gene>
    <name evidence="1" type="ORF">ERS013165_02447</name>
    <name evidence="2" type="ORF">ERS013200_01281</name>
</gene>
<evidence type="ECO:0000313" key="3">
    <source>
        <dbReference type="Proteomes" id="UP000041770"/>
    </source>
</evidence>